<evidence type="ECO:0000256" key="3">
    <source>
        <dbReference type="ARBA" id="ARBA00023163"/>
    </source>
</evidence>
<name>A0ABS9D5E7_9ALTE</name>
<proteinExistence type="predicted"/>
<keyword evidence="1" id="KW-0805">Transcription regulation</keyword>
<feature type="domain" description="HTH araC/xylS-type" evidence="4">
    <location>
        <begin position="220"/>
        <end position="318"/>
    </location>
</feature>
<dbReference type="EMBL" id="JAKGAS010000003">
    <property type="protein sequence ID" value="MCF2947995.1"/>
    <property type="molecule type" value="Genomic_DNA"/>
</dbReference>
<evidence type="ECO:0000313" key="6">
    <source>
        <dbReference type="Proteomes" id="UP001521137"/>
    </source>
</evidence>
<organism evidence="5 6">
    <name type="scientific">Paraglaciecola algarum</name>
    <dbReference type="NCBI Taxonomy" id="3050085"/>
    <lineage>
        <taxon>Bacteria</taxon>
        <taxon>Pseudomonadati</taxon>
        <taxon>Pseudomonadota</taxon>
        <taxon>Gammaproteobacteria</taxon>
        <taxon>Alteromonadales</taxon>
        <taxon>Alteromonadaceae</taxon>
        <taxon>Paraglaciecola</taxon>
    </lineage>
</organism>
<dbReference type="PRINTS" id="PR00032">
    <property type="entry name" value="HTHARAC"/>
</dbReference>
<dbReference type="Pfam" id="PF12833">
    <property type="entry name" value="HTH_18"/>
    <property type="match status" value="1"/>
</dbReference>
<dbReference type="InterPro" id="IPR020449">
    <property type="entry name" value="Tscrpt_reg_AraC-type_HTH"/>
</dbReference>
<evidence type="ECO:0000256" key="2">
    <source>
        <dbReference type="ARBA" id="ARBA00023125"/>
    </source>
</evidence>
<dbReference type="Gene3D" id="1.10.10.60">
    <property type="entry name" value="Homeodomain-like"/>
    <property type="match status" value="1"/>
</dbReference>
<comment type="caution">
    <text evidence="5">The sequence shown here is derived from an EMBL/GenBank/DDBJ whole genome shotgun (WGS) entry which is preliminary data.</text>
</comment>
<keyword evidence="2" id="KW-0238">DNA-binding</keyword>
<gene>
    <name evidence="5" type="ORF">L0668_07745</name>
</gene>
<evidence type="ECO:0000256" key="1">
    <source>
        <dbReference type="ARBA" id="ARBA00023015"/>
    </source>
</evidence>
<reference evidence="5 6" key="1">
    <citation type="submission" date="2022-01" db="EMBL/GenBank/DDBJ databases">
        <title>Paraglaciecola sp. G1-23.</title>
        <authorList>
            <person name="Jin M.S."/>
            <person name="Han D.M."/>
            <person name="Kim H.M."/>
            <person name="Jeon C.O."/>
        </authorList>
    </citation>
    <scope>NUCLEOTIDE SEQUENCE [LARGE SCALE GENOMIC DNA]</scope>
    <source>
        <strain evidence="5 6">G1-23</strain>
    </source>
</reference>
<dbReference type="InterPro" id="IPR018060">
    <property type="entry name" value="HTH_AraC"/>
</dbReference>
<evidence type="ECO:0000313" key="5">
    <source>
        <dbReference type="EMBL" id="MCF2947995.1"/>
    </source>
</evidence>
<dbReference type="PROSITE" id="PS01124">
    <property type="entry name" value="HTH_ARAC_FAMILY_2"/>
    <property type="match status" value="1"/>
</dbReference>
<dbReference type="SMART" id="SM00342">
    <property type="entry name" value="HTH_ARAC"/>
    <property type="match status" value="1"/>
</dbReference>
<sequence length="322" mass="36556">MNRHELKSMLEQHQVPSQVRLPLLNNQPLLEGNLSFDTLASGMSVHCCDTTEKQNATSSAELAPCMSINILLQGKVSFGLGDEQYTFENKTNDATLFILVCDQTEIFTRRLVENQRVKKVNVSIDKHWLLARSQSVVEKQNIDDLFDKTPRVYQLRVPSGLVKLSENLICNRQRVDFAGKIQVEHTTLNIIAACVPILLAESNRPVLPAVKLTKLVEQDEQFFHLFNVMALQSGSLNIIARELGVSVSTLQRKVKNKYKLTAIEYIRFKKLDRAKSSLIIDGLSIGEIAYMAGYSHVSNFVTAFKKRFNMTPSQYRRLHIYV</sequence>
<dbReference type="PROSITE" id="PS00041">
    <property type="entry name" value="HTH_ARAC_FAMILY_1"/>
    <property type="match status" value="1"/>
</dbReference>
<dbReference type="InterPro" id="IPR053142">
    <property type="entry name" value="PchR_regulatory_protein"/>
</dbReference>
<dbReference type="PANTHER" id="PTHR47893:SF1">
    <property type="entry name" value="REGULATORY PROTEIN PCHR"/>
    <property type="match status" value="1"/>
</dbReference>
<dbReference type="InterPro" id="IPR018062">
    <property type="entry name" value="HTH_AraC-typ_CS"/>
</dbReference>
<keyword evidence="3" id="KW-0804">Transcription</keyword>
<keyword evidence="6" id="KW-1185">Reference proteome</keyword>
<protein>
    <submittedName>
        <fullName evidence="5">Helix-turn-helix transcriptional regulator</fullName>
    </submittedName>
</protein>
<dbReference type="RefSeq" id="WP_235311544.1">
    <property type="nucleotide sequence ID" value="NZ_JAKGAS010000003.1"/>
</dbReference>
<dbReference type="Proteomes" id="UP001521137">
    <property type="component" value="Unassembled WGS sequence"/>
</dbReference>
<dbReference type="SUPFAM" id="SSF46689">
    <property type="entry name" value="Homeodomain-like"/>
    <property type="match status" value="1"/>
</dbReference>
<dbReference type="PANTHER" id="PTHR47893">
    <property type="entry name" value="REGULATORY PROTEIN PCHR"/>
    <property type="match status" value="1"/>
</dbReference>
<evidence type="ECO:0000259" key="4">
    <source>
        <dbReference type="PROSITE" id="PS01124"/>
    </source>
</evidence>
<accession>A0ABS9D5E7</accession>
<dbReference type="InterPro" id="IPR009057">
    <property type="entry name" value="Homeodomain-like_sf"/>
</dbReference>